<feature type="domain" description="Replication-associated protein ORF2/G2P" evidence="1">
    <location>
        <begin position="42"/>
        <end position="126"/>
    </location>
</feature>
<evidence type="ECO:0000313" key="2">
    <source>
        <dbReference type="EMBL" id="AGL12826.1"/>
    </source>
</evidence>
<keyword evidence="2" id="KW-0614">Plasmid</keyword>
<accession>R4LBR1</accession>
<evidence type="ECO:0000259" key="1">
    <source>
        <dbReference type="Pfam" id="PF23343"/>
    </source>
</evidence>
<dbReference type="InterPro" id="IPR056906">
    <property type="entry name" value="ORF2/G2P_dom"/>
</dbReference>
<protein>
    <submittedName>
        <fullName evidence="2">RepTP2</fullName>
    </submittedName>
</protein>
<sequence>MTLMCLWFHTRTRFTSRAMLVQKLERYDSLFKVASARHTDAVFLTLTTDPSRFSNLYEANRQFSHSFNRFMSRLRGYFARRGQHLEYIAVYEFTKSGLLHAHVIIFGVRYLLPVRVISRWWSEAGQGRVVYIYRLRNVDGRWVWARRRPRDVRAGEGAEDYLKKYLRKALRLASTLDTSDVKKVLPLALYWAFNKRFFTYSRSLLPSSRRTAEAVVSEYLWVGTYRLEDLPDWVFWLPHRVYSPPSRGPPPT</sequence>
<dbReference type="Pfam" id="PF23343">
    <property type="entry name" value="REP_ORF2-G2P"/>
    <property type="match status" value="1"/>
</dbReference>
<dbReference type="EMBL" id="KC617921">
    <property type="protein sequence ID" value="AGL12826.1"/>
    <property type="molecule type" value="Genomic_DNA"/>
</dbReference>
<name>R4LBR1_9EURY</name>
<dbReference type="AlphaFoldDB" id="R4LBR1"/>
<organism evidence="2">
    <name type="scientific">Thermococcus prieurii</name>
    <dbReference type="NCBI Taxonomy" id="1128108"/>
    <lineage>
        <taxon>Archaea</taxon>
        <taxon>Methanobacteriati</taxon>
        <taxon>Methanobacteriota</taxon>
        <taxon>Thermococci</taxon>
        <taxon>Thermococcales</taxon>
        <taxon>Thermococcaceae</taxon>
        <taxon>Thermococcus</taxon>
    </lineage>
</organism>
<proteinExistence type="predicted"/>
<geneLocation type="plasmid" evidence="2">
    <name>pTP2</name>
</geneLocation>
<reference evidence="2" key="1">
    <citation type="journal article" date="2013" name="Appl. Environ. Microbiol.">
        <title>Living Side by Side with a Virus: Characterization of Two Novel Plasmids from Thermococcus prieurii, a Host for the Spindle-Shaped Virus TPV1.</title>
        <authorList>
            <person name="Gorlas A."/>
            <person name="Krupovic M."/>
            <person name="Forterre P."/>
            <person name="Geslin C."/>
        </authorList>
    </citation>
    <scope>NUCLEOTIDE SEQUENCE</scope>
    <source>
        <strain evidence="2">Bio-pl-0405IT2</strain>
        <plasmid evidence="2">pTP2</plasmid>
    </source>
</reference>